<accession>A0ACC2E4K5</accession>
<dbReference type="EMBL" id="CM055094">
    <property type="protein sequence ID" value="KAJ7561280.1"/>
    <property type="molecule type" value="Genomic_DNA"/>
</dbReference>
<evidence type="ECO:0000313" key="1">
    <source>
        <dbReference type="EMBL" id="KAJ7561280.1"/>
    </source>
</evidence>
<sequence>MDAAAAFFENRSTPWSYDSLKNFKTLSPNVQRHLQRVYLTVAGALLVSAIGVYAHILLGIGGLLTSLGFIGSSIWLANTSSSAAEEGKRLKLLAAAAFFEGASLGTLIQAVLSFDPSIVVTALLGSVAIFACFSGAAVLARRREFLFLGGLLTSAVSAMMILQFSSMLFGGASFMYMVEIYGGLLLFVGFLLFDTQIIIEKADRGDRDYVKHALDLFVDFAGVFVRILLILTRNAGEKERKEERRRAKST</sequence>
<dbReference type="Proteomes" id="UP001162992">
    <property type="component" value="Chromosome 3"/>
</dbReference>
<reference evidence="2" key="1">
    <citation type="journal article" date="2024" name="Proc. Natl. Acad. Sci. U.S.A.">
        <title>Extraordinary preservation of gene collinearity over three hundred million years revealed in homosporous lycophytes.</title>
        <authorList>
            <person name="Li C."/>
            <person name="Wickell D."/>
            <person name="Kuo L.Y."/>
            <person name="Chen X."/>
            <person name="Nie B."/>
            <person name="Liao X."/>
            <person name="Peng D."/>
            <person name="Ji J."/>
            <person name="Jenkins J."/>
            <person name="Williams M."/>
            <person name="Shu S."/>
            <person name="Plott C."/>
            <person name="Barry K."/>
            <person name="Rajasekar S."/>
            <person name="Grimwood J."/>
            <person name="Han X."/>
            <person name="Sun S."/>
            <person name="Hou Z."/>
            <person name="He W."/>
            <person name="Dai G."/>
            <person name="Sun C."/>
            <person name="Schmutz J."/>
            <person name="Leebens-Mack J.H."/>
            <person name="Li F.W."/>
            <person name="Wang L."/>
        </authorList>
    </citation>
    <scope>NUCLEOTIDE SEQUENCE [LARGE SCALE GENOMIC DNA]</scope>
    <source>
        <strain evidence="2">cv. PW_Plant_1</strain>
    </source>
</reference>
<gene>
    <name evidence="1" type="ORF">O6H91_03G021600</name>
</gene>
<organism evidence="1 2">
    <name type="scientific">Diphasiastrum complanatum</name>
    <name type="common">Issler's clubmoss</name>
    <name type="synonym">Lycopodium complanatum</name>
    <dbReference type="NCBI Taxonomy" id="34168"/>
    <lineage>
        <taxon>Eukaryota</taxon>
        <taxon>Viridiplantae</taxon>
        <taxon>Streptophyta</taxon>
        <taxon>Embryophyta</taxon>
        <taxon>Tracheophyta</taxon>
        <taxon>Lycopodiopsida</taxon>
        <taxon>Lycopodiales</taxon>
        <taxon>Lycopodiaceae</taxon>
        <taxon>Lycopodioideae</taxon>
        <taxon>Diphasiastrum</taxon>
    </lineage>
</organism>
<name>A0ACC2E4K5_DIPCM</name>
<proteinExistence type="predicted"/>
<protein>
    <submittedName>
        <fullName evidence="1">Uncharacterized protein</fullName>
    </submittedName>
</protein>
<comment type="caution">
    <text evidence="1">The sequence shown here is derived from an EMBL/GenBank/DDBJ whole genome shotgun (WGS) entry which is preliminary data.</text>
</comment>
<keyword evidence="2" id="KW-1185">Reference proteome</keyword>
<evidence type="ECO:0000313" key="2">
    <source>
        <dbReference type="Proteomes" id="UP001162992"/>
    </source>
</evidence>